<evidence type="ECO:0000313" key="1">
    <source>
        <dbReference type="EMBL" id="KAJ7533778.1"/>
    </source>
</evidence>
<name>A0ACC2BVH6_DIPCM</name>
<dbReference type="Proteomes" id="UP001162992">
    <property type="component" value="Chromosome 13"/>
</dbReference>
<accession>A0ACC2BVH6</accession>
<organism evidence="1 2">
    <name type="scientific">Diphasiastrum complanatum</name>
    <name type="common">Issler's clubmoss</name>
    <name type="synonym">Lycopodium complanatum</name>
    <dbReference type="NCBI Taxonomy" id="34168"/>
    <lineage>
        <taxon>Eukaryota</taxon>
        <taxon>Viridiplantae</taxon>
        <taxon>Streptophyta</taxon>
        <taxon>Embryophyta</taxon>
        <taxon>Tracheophyta</taxon>
        <taxon>Lycopodiopsida</taxon>
        <taxon>Lycopodiales</taxon>
        <taxon>Lycopodiaceae</taxon>
        <taxon>Lycopodioideae</taxon>
        <taxon>Diphasiastrum</taxon>
    </lineage>
</organism>
<dbReference type="EMBL" id="CM055104">
    <property type="protein sequence ID" value="KAJ7533778.1"/>
    <property type="molecule type" value="Genomic_DNA"/>
</dbReference>
<reference evidence="2" key="1">
    <citation type="journal article" date="2024" name="Proc. Natl. Acad. Sci. U.S.A.">
        <title>Extraordinary preservation of gene collinearity over three hundred million years revealed in homosporous lycophytes.</title>
        <authorList>
            <person name="Li C."/>
            <person name="Wickell D."/>
            <person name="Kuo L.Y."/>
            <person name="Chen X."/>
            <person name="Nie B."/>
            <person name="Liao X."/>
            <person name="Peng D."/>
            <person name="Ji J."/>
            <person name="Jenkins J."/>
            <person name="Williams M."/>
            <person name="Shu S."/>
            <person name="Plott C."/>
            <person name="Barry K."/>
            <person name="Rajasekar S."/>
            <person name="Grimwood J."/>
            <person name="Han X."/>
            <person name="Sun S."/>
            <person name="Hou Z."/>
            <person name="He W."/>
            <person name="Dai G."/>
            <person name="Sun C."/>
            <person name="Schmutz J."/>
            <person name="Leebens-Mack J.H."/>
            <person name="Li F.W."/>
            <person name="Wang L."/>
        </authorList>
    </citation>
    <scope>NUCLEOTIDE SEQUENCE [LARGE SCALE GENOMIC DNA]</scope>
    <source>
        <strain evidence="2">cv. PW_Plant_1</strain>
    </source>
</reference>
<keyword evidence="2" id="KW-1185">Reference proteome</keyword>
<evidence type="ECO:0000313" key="2">
    <source>
        <dbReference type="Proteomes" id="UP001162992"/>
    </source>
</evidence>
<comment type="caution">
    <text evidence="1">The sequence shown here is derived from an EMBL/GenBank/DDBJ whole genome shotgun (WGS) entry which is preliminary data.</text>
</comment>
<sequence length="162" mass="18912">MAEIQLVSKPSSDELLNKYPDVIEAEDMFPAIPSRFHLGLWPCESPRAVISPTMRNRRKCHAFVHPETPTFHSLWIEEEQVLCKTPLNPASRAGRALQAKSFRRNRKQRWVSSKRCASLYKKLIHSHNARLYWEKVPQEDDQSNWSQQKSIVHFKAHGLLKK</sequence>
<proteinExistence type="predicted"/>
<protein>
    <submittedName>
        <fullName evidence="1">Uncharacterized protein</fullName>
    </submittedName>
</protein>
<gene>
    <name evidence="1" type="ORF">O6H91_13G064300</name>
</gene>